<accession>A0A9W7AS44</accession>
<dbReference type="SUPFAM" id="SSF53474">
    <property type="entry name" value="alpha/beta-Hydrolases"/>
    <property type="match status" value="1"/>
</dbReference>
<keyword evidence="1" id="KW-0732">Signal</keyword>
<feature type="chain" id="PRO_5040924530" description="AB hydrolase-1 domain-containing protein" evidence="1">
    <location>
        <begin position="21"/>
        <end position="348"/>
    </location>
</feature>
<dbReference type="Proteomes" id="UP001165122">
    <property type="component" value="Unassembled WGS sequence"/>
</dbReference>
<organism evidence="3 4">
    <name type="scientific">Triparma laevis f. longispina</name>
    <dbReference type="NCBI Taxonomy" id="1714387"/>
    <lineage>
        <taxon>Eukaryota</taxon>
        <taxon>Sar</taxon>
        <taxon>Stramenopiles</taxon>
        <taxon>Ochrophyta</taxon>
        <taxon>Bolidophyceae</taxon>
        <taxon>Parmales</taxon>
        <taxon>Triparmaceae</taxon>
        <taxon>Triparma</taxon>
    </lineage>
</organism>
<evidence type="ECO:0000313" key="4">
    <source>
        <dbReference type="Proteomes" id="UP001165122"/>
    </source>
</evidence>
<sequence>MLKSIVVLAAVALLLDHVAPFSTRTIVQNPTHQSRSFSRVLSAAKFDQPCTLELDTDPPITDPDYKRFSNAIQHLEVSTQTSPSTTITYLHTPPPTPPQPSKPILILLHGFDSSSLEYRRLLPLLSPHLLTYAVDIPGWGFGDLTLPSYSSLSKISGIKSFVKKLHPGKKIVFCGASLGGAIALNLSAILRTPLILLDAQGFTDGVGPQPPSFLLGFGVEILKKRWLRKYANILSYFDTKKYATDDAITIGCLHTRRPGWKAGILTFIESGGFTPTVDVQRVADNKEPTLILWGEDDEVLPKDFPRMFKEKIEHAEVKYLKECGHVPHLEKSEETKELILDFINSLEQ</sequence>
<dbReference type="PANTHER" id="PTHR43689:SF8">
    <property type="entry name" value="ALPHA_BETA-HYDROLASES SUPERFAMILY PROTEIN"/>
    <property type="match status" value="1"/>
</dbReference>
<dbReference type="AlphaFoldDB" id="A0A9W7AS44"/>
<dbReference type="OrthoDB" id="6431331at2759"/>
<name>A0A9W7AS44_9STRA</name>
<dbReference type="PANTHER" id="PTHR43689">
    <property type="entry name" value="HYDROLASE"/>
    <property type="match status" value="1"/>
</dbReference>
<dbReference type="PRINTS" id="PR00111">
    <property type="entry name" value="ABHYDROLASE"/>
</dbReference>
<dbReference type="InterPro" id="IPR000073">
    <property type="entry name" value="AB_hydrolase_1"/>
</dbReference>
<dbReference type="Pfam" id="PF12697">
    <property type="entry name" value="Abhydrolase_6"/>
    <property type="match status" value="1"/>
</dbReference>
<feature type="domain" description="AB hydrolase-1" evidence="2">
    <location>
        <begin position="105"/>
        <end position="335"/>
    </location>
</feature>
<proteinExistence type="predicted"/>
<evidence type="ECO:0000256" key="1">
    <source>
        <dbReference type="SAM" id="SignalP"/>
    </source>
</evidence>
<comment type="caution">
    <text evidence="3">The sequence shown here is derived from an EMBL/GenBank/DDBJ whole genome shotgun (WGS) entry which is preliminary data.</text>
</comment>
<dbReference type="InterPro" id="IPR029058">
    <property type="entry name" value="AB_hydrolase_fold"/>
</dbReference>
<evidence type="ECO:0000313" key="3">
    <source>
        <dbReference type="EMBL" id="GMH72925.1"/>
    </source>
</evidence>
<reference evidence="4" key="1">
    <citation type="journal article" date="2023" name="Commun. Biol.">
        <title>Genome analysis of Parmales, the sister group of diatoms, reveals the evolutionary specialization of diatoms from phago-mixotrophs to photoautotrophs.</title>
        <authorList>
            <person name="Ban H."/>
            <person name="Sato S."/>
            <person name="Yoshikawa S."/>
            <person name="Yamada K."/>
            <person name="Nakamura Y."/>
            <person name="Ichinomiya M."/>
            <person name="Sato N."/>
            <person name="Blanc-Mathieu R."/>
            <person name="Endo H."/>
            <person name="Kuwata A."/>
            <person name="Ogata H."/>
        </authorList>
    </citation>
    <scope>NUCLEOTIDE SEQUENCE [LARGE SCALE GENOMIC DNA]</scope>
    <source>
        <strain evidence="4">NIES 3700</strain>
    </source>
</reference>
<keyword evidence="4" id="KW-1185">Reference proteome</keyword>
<dbReference type="EMBL" id="BRXW01000663">
    <property type="protein sequence ID" value="GMH72925.1"/>
    <property type="molecule type" value="Genomic_DNA"/>
</dbReference>
<dbReference type="Gene3D" id="3.40.50.1820">
    <property type="entry name" value="alpha/beta hydrolase"/>
    <property type="match status" value="1"/>
</dbReference>
<gene>
    <name evidence="3" type="ORF">TrLO_g277</name>
</gene>
<evidence type="ECO:0000259" key="2">
    <source>
        <dbReference type="Pfam" id="PF12697"/>
    </source>
</evidence>
<feature type="signal peptide" evidence="1">
    <location>
        <begin position="1"/>
        <end position="20"/>
    </location>
</feature>
<protein>
    <recommendedName>
        <fullName evidence="2">AB hydrolase-1 domain-containing protein</fullName>
    </recommendedName>
</protein>